<name>A0A1H4S071_9BRAD</name>
<organism evidence="1 2">
    <name type="scientific">Bradyrhizobium erythrophlei</name>
    <dbReference type="NCBI Taxonomy" id="1437360"/>
    <lineage>
        <taxon>Bacteria</taxon>
        <taxon>Pseudomonadati</taxon>
        <taxon>Pseudomonadota</taxon>
        <taxon>Alphaproteobacteria</taxon>
        <taxon>Hyphomicrobiales</taxon>
        <taxon>Nitrobacteraceae</taxon>
        <taxon>Bradyrhizobium</taxon>
    </lineage>
</organism>
<dbReference type="RefSeq" id="WP_092115092.1">
    <property type="nucleotide sequence ID" value="NZ_FNTH01000001.1"/>
</dbReference>
<dbReference type="Proteomes" id="UP000198992">
    <property type="component" value="Unassembled WGS sequence"/>
</dbReference>
<sequence length="96" mass="10226">MRGASREDLDGGLDAQALRFEGNIGGRTVGIHGIIKRFAAADRVGICVEESCFGQFAGVKARFALLGAAVFSYELAGLLRSTVDLGRLKLRATRRG</sequence>
<evidence type="ECO:0000313" key="2">
    <source>
        <dbReference type="Proteomes" id="UP000198992"/>
    </source>
</evidence>
<accession>A0A1H4S071</accession>
<dbReference type="OrthoDB" id="9841565at2"/>
<evidence type="ECO:0000313" key="1">
    <source>
        <dbReference type="EMBL" id="SEC37560.1"/>
    </source>
</evidence>
<reference evidence="1 2" key="1">
    <citation type="submission" date="2016-10" db="EMBL/GenBank/DDBJ databases">
        <authorList>
            <person name="de Groot N.N."/>
        </authorList>
    </citation>
    <scope>NUCLEOTIDE SEQUENCE [LARGE SCALE GENOMIC DNA]</scope>
    <source>
        <strain evidence="1 2">MT12</strain>
    </source>
</reference>
<proteinExistence type="predicted"/>
<protein>
    <submittedName>
        <fullName evidence="1">Uncharacterized protein</fullName>
    </submittedName>
</protein>
<dbReference type="AlphaFoldDB" id="A0A1H4S071"/>
<gene>
    <name evidence="1" type="ORF">SAMN05444164_1687</name>
</gene>
<dbReference type="EMBL" id="FNTH01000001">
    <property type="protein sequence ID" value="SEC37560.1"/>
    <property type="molecule type" value="Genomic_DNA"/>
</dbReference>